<evidence type="ECO:0000256" key="2">
    <source>
        <dbReference type="SAM" id="Phobius"/>
    </source>
</evidence>
<comment type="caution">
    <text evidence="3">The sequence shown here is derived from an EMBL/GenBank/DDBJ whole genome shotgun (WGS) entry which is preliminary data.</text>
</comment>
<dbReference type="EMBL" id="BOOI01000060">
    <property type="protein sequence ID" value="GIH87444.1"/>
    <property type="molecule type" value="Genomic_DNA"/>
</dbReference>
<keyword evidence="4" id="KW-1185">Reference proteome</keyword>
<reference evidence="3" key="1">
    <citation type="submission" date="2021-01" db="EMBL/GenBank/DDBJ databases">
        <title>Whole genome shotgun sequence of Planobispora rosea NBRC 15558.</title>
        <authorList>
            <person name="Komaki H."/>
            <person name="Tamura T."/>
        </authorList>
    </citation>
    <scope>NUCLEOTIDE SEQUENCE</scope>
    <source>
        <strain evidence="3">NBRC 15558</strain>
    </source>
</reference>
<keyword evidence="2" id="KW-1133">Transmembrane helix</keyword>
<evidence type="ECO:0000256" key="1">
    <source>
        <dbReference type="SAM" id="MobiDB-lite"/>
    </source>
</evidence>
<feature type="transmembrane region" description="Helical" evidence="2">
    <location>
        <begin position="21"/>
        <end position="41"/>
    </location>
</feature>
<feature type="transmembrane region" description="Helical" evidence="2">
    <location>
        <begin position="61"/>
        <end position="78"/>
    </location>
</feature>
<evidence type="ECO:0000313" key="3">
    <source>
        <dbReference type="EMBL" id="GIH87444.1"/>
    </source>
</evidence>
<dbReference type="Proteomes" id="UP000655044">
    <property type="component" value="Unassembled WGS sequence"/>
</dbReference>
<organism evidence="3 4">
    <name type="scientific">Planobispora rosea</name>
    <dbReference type="NCBI Taxonomy" id="35762"/>
    <lineage>
        <taxon>Bacteria</taxon>
        <taxon>Bacillati</taxon>
        <taxon>Actinomycetota</taxon>
        <taxon>Actinomycetes</taxon>
        <taxon>Streptosporangiales</taxon>
        <taxon>Streptosporangiaceae</taxon>
        <taxon>Planobispora</taxon>
    </lineage>
</organism>
<name>A0A8J3S9D8_PLARO</name>
<dbReference type="AlphaFoldDB" id="A0A8J3S9D8"/>
<keyword evidence="2" id="KW-0812">Transmembrane</keyword>
<protein>
    <submittedName>
        <fullName evidence="3">Uncharacterized protein</fullName>
    </submittedName>
</protein>
<evidence type="ECO:0000313" key="4">
    <source>
        <dbReference type="Proteomes" id="UP000655044"/>
    </source>
</evidence>
<gene>
    <name evidence="3" type="ORF">Pro02_58520</name>
</gene>
<feature type="compositionally biased region" description="Basic and acidic residues" evidence="1">
    <location>
        <begin position="123"/>
        <end position="133"/>
    </location>
</feature>
<feature type="region of interest" description="Disordered" evidence="1">
    <location>
        <begin position="123"/>
        <end position="142"/>
    </location>
</feature>
<accession>A0A8J3S9D8</accession>
<proteinExistence type="predicted"/>
<keyword evidence="2" id="KW-0472">Membrane</keyword>
<sequence>MVENARTVNAAPGRWRRWSSSAGYAAFGWALLYGGFGLVAVSNGTAVFYRAGEPLPVGLNWIIVILAVVASVTILAAVRPRGRRVHRPAVSATLTGLGVLTGAAVCGHEDDVGAGRDLRRGRRCADAGDDGTRRRLRSAAHP</sequence>